<name>A0AA35TG73_GEOBA</name>
<dbReference type="AlphaFoldDB" id="A0AA35TG73"/>
<comment type="caution">
    <text evidence="1">The sequence shown here is derived from an EMBL/GenBank/DDBJ whole genome shotgun (WGS) entry which is preliminary data.</text>
</comment>
<gene>
    <name evidence="1" type="ORF">GBAR_LOCUS25996</name>
</gene>
<keyword evidence="2" id="KW-1185">Reference proteome</keyword>
<protein>
    <submittedName>
        <fullName evidence="1">Uncharacterized protein</fullName>
    </submittedName>
</protein>
<evidence type="ECO:0000313" key="1">
    <source>
        <dbReference type="EMBL" id="CAI8047028.1"/>
    </source>
</evidence>
<accession>A0AA35TG73</accession>
<dbReference type="EMBL" id="CASHTH010003600">
    <property type="protein sequence ID" value="CAI8047028.1"/>
    <property type="molecule type" value="Genomic_DNA"/>
</dbReference>
<sequence length="71" mass="8454">MPTSLPVFSRLWWTAPSLTHPGRRVRYPNSLLPNTHTRFFSFFATLSIEKDDELWTEDPYEYIRMKFGTVT</sequence>
<organism evidence="1 2">
    <name type="scientific">Geodia barretti</name>
    <name type="common">Barrett's horny sponge</name>
    <dbReference type="NCBI Taxonomy" id="519541"/>
    <lineage>
        <taxon>Eukaryota</taxon>
        <taxon>Metazoa</taxon>
        <taxon>Porifera</taxon>
        <taxon>Demospongiae</taxon>
        <taxon>Heteroscleromorpha</taxon>
        <taxon>Tetractinellida</taxon>
        <taxon>Astrophorina</taxon>
        <taxon>Geodiidae</taxon>
        <taxon>Geodia</taxon>
    </lineage>
</organism>
<dbReference type="Proteomes" id="UP001174909">
    <property type="component" value="Unassembled WGS sequence"/>
</dbReference>
<reference evidence="1" key="1">
    <citation type="submission" date="2023-03" db="EMBL/GenBank/DDBJ databases">
        <authorList>
            <person name="Steffen K."/>
            <person name="Cardenas P."/>
        </authorList>
    </citation>
    <scope>NUCLEOTIDE SEQUENCE</scope>
</reference>
<proteinExistence type="predicted"/>
<evidence type="ECO:0000313" key="2">
    <source>
        <dbReference type="Proteomes" id="UP001174909"/>
    </source>
</evidence>